<name>A0A7M2XWK8_9NOCA</name>
<proteinExistence type="predicted"/>
<dbReference type="EMBL" id="CP063450">
    <property type="protein sequence ID" value="QOW01432.1"/>
    <property type="molecule type" value="Genomic_DNA"/>
</dbReference>
<accession>A0A7M2XWK8</accession>
<reference evidence="1 2" key="1">
    <citation type="submission" date="2020-10" db="EMBL/GenBank/DDBJ databases">
        <title>Whole genome sequence of oil-degrading bacteria Rhodococcus pyridinivorans strain 5Ap.</title>
        <authorList>
            <person name="Akhremchuk A.E."/>
            <person name="Valentovich L.N."/>
            <person name="Charniauskaya M.I."/>
            <person name="Bukliarevich H.A."/>
            <person name="Titok M.A."/>
        </authorList>
    </citation>
    <scope>NUCLEOTIDE SEQUENCE [LARGE SCALE GENOMIC DNA]</scope>
    <source>
        <strain evidence="1 2">5Ap</strain>
    </source>
</reference>
<dbReference type="AlphaFoldDB" id="A0A7M2XWK8"/>
<organism evidence="1 2">
    <name type="scientific">Rhodococcus pyridinivorans</name>
    <dbReference type="NCBI Taxonomy" id="103816"/>
    <lineage>
        <taxon>Bacteria</taxon>
        <taxon>Bacillati</taxon>
        <taxon>Actinomycetota</taxon>
        <taxon>Actinomycetes</taxon>
        <taxon>Mycobacteriales</taxon>
        <taxon>Nocardiaceae</taxon>
        <taxon>Rhodococcus</taxon>
    </lineage>
</organism>
<evidence type="ECO:0000313" key="2">
    <source>
        <dbReference type="Proteomes" id="UP000593818"/>
    </source>
</evidence>
<keyword evidence="2" id="KW-1185">Reference proteome</keyword>
<dbReference type="Proteomes" id="UP000593818">
    <property type="component" value="Chromosome"/>
</dbReference>
<gene>
    <name evidence="1" type="ORF">INP59_17100</name>
</gene>
<evidence type="ECO:0000313" key="1">
    <source>
        <dbReference type="EMBL" id="QOW01432.1"/>
    </source>
</evidence>
<protein>
    <submittedName>
        <fullName evidence="1">Uncharacterized protein</fullName>
    </submittedName>
</protein>
<sequence>MSREADIRTSAAVAQFFRNSNRARTSEAATPVVDAVSEPSGLRIDVTPPPAGFGPWQQCTYREWAAARRDGLPALQLEITNDDQFGSAYWTARRQVGP</sequence>
<dbReference type="RefSeq" id="WP_193903984.1">
    <property type="nucleotide sequence ID" value="NZ_CP063450.1"/>
</dbReference>